<accession>A0A1D1YR38</accession>
<feature type="non-terminal residue" evidence="2">
    <location>
        <position position="1"/>
    </location>
</feature>
<gene>
    <name evidence="2" type="primary">ileS_55</name>
    <name evidence="1" type="synonym">ileS_52</name>
    <name evidence="2" type="ORF">g.42938</name>
    <name evidence="1" type="ORF">g.42942</name>
</gene>
<protein>
    <submittedName>
        <fullName evidence="2">Isoleucine--tRNA ligase</fullName>
    </submittedName>
</protein>
<dbReference type="EMBL" id="GDJX01010826">
    <property type="protein sequence ID" value="JAT57110.1"/>
    <property type="molecule type" value="Transcribed_RNA"/>
</dbReference>
<organism evidence="2">
    <name type="scientific">Anthurium amnicola</name>
    <dbReference type="NCBI Taxonomy" id="1678845"/>
    <lineage>
        <taxon>Eukaryota</taxon>
        <taxon>Viridiplantae</taxon>
        <taxon>Streptophyta</taxon>
        <taxon>Embryophyta</taxon>
        <taxon>Tracheophyta</taxon>
        <taxon>Spermatophyta</taxon>
        <taxon>Magnoliopsida</taxon>
        <taxon>Liliopsida</taxon>
        <taxon>Araceae</taxon>
        <taxon>Pothoideae</taxon>
        <taxon>Potheae</taxon>
        <taxon>Anthurium</taxon>
    </lineage>
</organism>
<sequence>FRGRRRFHPKRKRGRGTGACWRGFFAGCVFTKEEKVLRVRATPPLHAFIFFVSSGEGEKPVYFGMKSSRRLGTLFFLFALLLSSPPPRAAGLPAFAALGRWATVVSLSRSLMERVANARAERGDLSGASRARAIAHKLDLLGQGGGLWSLCWDYLRGYAWRGGFGLGVAGSAAEAYGAATELVAALQELGRMGSDAERARWAARNYTKLVSAADAILRRFSQAFSRSGALRETVLMLQKEVVEGELLRDCLQVGSRDLEGLLQVARDLLSHYSRASSASPDREHEL</sequence>
<dbReference type="GO" id="GO:0016874">
    <property type="term" value="F:ligase activity"/>
    <property type="evidence" value="ECO:0007669"/>
    <property type="project" value="UniProtKB-KW"/>
</dbReference>
<proteinExistence type="predicted"/>
<dbReference type="EMBL" id="GDJX01025863">
    <property type="protein sequence ID" value="JAT42073.1"/>
    <property type="molecule type" value="Transcribed_RNA"/>
</dbReference>
<reference evidence="2" key="1">
    <citation type="submission" date="2015-07" db="EMBL/GenBank/DDBJ databases">
        <title>Transcriptome Assembly of Anthurium amnicola.</title>
        <authorList>
            <person name="Suzuki J."/>
        </authorList>
    </citation>
    <scope>NUCLEOTIDE SEQUENCE</scope>
</reference>
<evidence type="ECO:0000313" key="1">
    <source>
        <dbReference type="EMBL" id="JAT42073.1"/>
    </source>
</evidence>
<keyword evidence="2" id="KW-0436">Ligase</keyword>
<dbReference type="PANTHER" id="PTHR36806">
    <property type="entry name" value="ADENINE PHOSPHORIBOSYLTRANSFERASE"/>
    <property type="match status" value="1"/>
</dbReference>
<dbReference type="AlphaFoldDB" id="A0A1D1YR38"/>
<name>A0A1D1YR38_9ARAE</name>
<evidence type="ECO:0000313" key="2">
    <source>
        <dbReference type="EMBL" id="JAT57110.1"/>
    </source>
</evidence>